<comment type="caution">
    <text evidence="4">The sequence shown here is derived from an EMBL/GenBank/DDBJ whole genome shotgun (WGS) entry which is preliminary data.</text>
</comment>
<feature type="chain" id="PRO_5038908167" evidence="2">
    <location>
        <begin position="23"/>
        <end position="341"/>
    </location>
</feature>
<dbReference type="InterPro" id="IPR013486">
    <property type="entry name" value="SpoIID/LytB"/>
</dbReference>
<organism evidence="4 5">
    <name type="scientific">Yeguia hominis</name>
    <dbReference type="NCBI Taxonomy" id="2763662"/>
    <lineage>
        <taxon>Bacteria</taxon>
        <taxon>Bacillati</taxon>
        <taxon>Bacillota</taxon>
        <taxon>Clostridia</taxon>
        <taxon>Eubacteriales</taxon>
        <taxon>Yeguiaceae</taxon>
        <taxon>Yeguia</taxon>
    </lineage>
</organism>
<evidence type="ECO:0000313" key="5">
    <source>
        <dbReference type="Proteomes" id="UP000651482"/>
    </source>
</evidence>
<feature type="signal peptide" evidence="2">
    <location>
        <begin position="1"/>
        <end position="22"/>
    </location>
</feature>
<dbReference type="EMBL" id="JACRSN010000022">
    <property type="protein sequence ID" value="MBC8534737.1"/>
    <property type="molecule type" value="Genomic_DNA"/>
</dbReference>
<dbReference type="Proteomes" id="UP000651482">
    <property type="component" value="Unassembled WGS sequence"/>
</dbReference>
<dbReference type="AlphaFoldDB" id="A0A926HP00"/>
<dbReference type="NCBIfam" id="TIGR02870">
    <property type="entry name" value="spore_II_D"/>
    <property type="match status" value="1"/>
</dbReference>
<keyword evidence="2" id="KW-0732">Signal</keyword>
<evidence type="ECO:0000256" key="2">
    <source>
        <dbReference type="SAM" id="SignalP"/>
    </source>
</evidence>
<accession>A0A926HP00</accession>
<evidence type="ECO:0000313" key="4">
    <source>
        <dbReference type="EMBL" id="MBC8534737.1"/>
    </source>
</evidence>
<proteinExistence type="predicted"/>
<reference evidence="4" key="1">
    <citation type="submission" date="2020-08" db="EMBL/GenBank/DDBJ databases">
        <title>Genome public.</title>
        <authorList>
            <person name="Liu C."/>
            <person name="Sun Q."/>
        </authorList>
    </citation>
    <scope>NUCLEOTIDE SEQUENCE</scope>
    <source>
        <strain evidence="4">NSJ-40</strain>
    </source>
</reference>
<evidence type="ECO:0000256" key="1">
    <source>
        <dbReference type="SAM" id="MobiDB-lite"/>
    </source>
</evidence>
<sequence length="341" mass="37071">MKRRIIFPIFLLVLLIFLPAMAGGQRPASGADPASESTSAPPAPAASSSLPEPVASDAMDSGVFLLLDDATGDLLTVSDRDFLYGAIVTEMPLLYEKEALKAQGIAAYTCYSKLRQEARQNPDASLHGADFSVNTKDWYIYTTKEQMQERWGENFDDYYARLTDVVDTIFGKTLKSDGELISAVYFAVSAGSTEASADIWGGERSYLQPVASPWDAYAAGYRTKVRLTESDFQKTFLSAYPDAVLGAESETWVQEIKRTDAGAVTEITIGGVTLTGGEVRTLFSLRSQNFTLAFDNGMAVFDVRGWGHGVGMSQNGANYLASQGMACEEILAWYYPGTTLC</sequence>
<feature type="domain" description="Sporulation stage II protein D amidase enhancer LytB N-terminal" evidence="3">
    <location>
        <begin position="80"/>
        <end position="150"/>
    </location>
</feature>
<dbReference type="InterPro" id="IPR014225">
    <property type="entry name" value="Spore_II_D_firmicutes"/>
</dbReference>
<evidence type="ECO:0000259" key="3">
    <source>
        <dbReference type="Pfam" id="PF08486"/>
    </source>
</evidence>
<feature type="region of interest" description="Disordered" evidence="1">
    <location>
        <begin position="27"/>
        <end position="54"/>
    </location>
</feature>
<keyword evidence="5" id="KW-1185">Reference proteome</keyword>
<dbReference type="Pfam" id="PF08486">
    <property type="entry name" value="SpoIID"/>
    <property type="match status" value="1"/>
</dbReference>
<dbReference type="NCBIfam" id="TIGR02669">
    <property type="entry name" value="SpoIID_LytB"/>
    <property type="match status" value="1"/>
</dbReference>
<dbReference type="InterPro" id="IPR013693">
    <property type="entry name" value="SpoIID/LytB_N"/>
</dbReference>
<protein>
    <submittedName>
        <fullName evidence="4">Stage II sporulation protein D</fullName>
    </submittedName>
</protein>
<feature type="compositionally biased region" description="Low complexity" evidence="1">
    <location>
        <begin position="31"/>
        <end position="54"/>
    </location>
</feature>
<name>A0A926HP00_9FIRM</name>
<dbReference type="RefSeq" id="WP_249320322.1">
    <property type="nucleotide sequence ID" value="NZ_JACRSN010000022.1"/>
</dbReference>
<gene>
    <name evidence="4" type="primary">spoIID</name>
    <name evidence="4" type="ORF">IAG03_12225</name>
</gene>
<dbReference type="GO" id="GO:0030435">
    <property type="term" value="P:sporulation resulting in formation of a cellular spore"/>
    <property type="evidence" value="ECO:0007669"/>
    <property type="project" value="InterPro"/>
</dbReference>